<evidence type="ECO:0000256" key="1">
    <source>
        <dbReference type="ARBA" id="ARBA00004651"/>
    </source>
</evidence>
<feature type="transmembrane region" description="Helical" evidence="8">
    <location>
        <begin position="47"/>
        <end position="67"/>
    </location>
</feature>
<keyword evidence="4" id="KW-1003">Cell membrane</keyword>
<dbReference type="InterPro" id="IPR004776">
    <property type="entry name" value="Mem_transp_PIN-like"/>
</dbReference>
<feature type="transmembrane region" description="Helical" evidence="8">
    <location>
        <begin position="138"/>
        <end position="158"/>
    </location>
</feature>
<keyword evidence="10" id="KW-1185">Reference proteome</keyword>
<evidence type="ECO:0000313" key="9">
    <source>
        <dbReference type="EMBL" id="WXL28282.1"/>
    </source>
</evidence>
<feature type="transmembrane region" description="Helical" evidence="8">
    <location>
        <begin position="73"/>
        <end position="95"/>
    </location>
</feature>
<dbReference type="InterPro" id="IPR038770">
    <property type="entry name" value="Na+/solute_symporter_sf"/>
</dbReference>
<keyword evidence="3" id="KW-0813">Transport</keyword>
<gene>
    <name evidence="9" type="ORF">WG616_02855</name>
</gene>
<dbReference type="RefSeq" id="WP_205498136.1">
    <property type="nucleotide sequence ID" value="NZ_CP148066.1"/>
</dbReference>
<evidence type="ECO:0000256" key="3">
    <source>
        <dbReference type="ARBA" id="ARBA00022448"/>
    </source>
</evidence>
<keyword evidence="6 8" id="KW-1133">Transmembrane helix</keyword>
<evidence type="ECO:0000256" key="7">
    <source>
        <dbReference type="ARBA" id="ARBA00023136"/>
    </source>
</evidence>
<reference evidence="9" key="1">
    <citation type="submission" date="2024-03" db="EMBL/GenBank/DDBJ databases">
        <title>Complete genome sequence of Mycoplasma gypis type strain B1/T1.</title>
        <authorList>
            <person name="Spergser J."/>
        </authorList>
    </citation>
    <scope>NUCLEOTIDE SEQUENCE [LARGE SCALE GENOMIC DNA]</scope>
    <source>
        <strain evidence="9">B1/T1</strain>
    </source>
</reference>
<dbReference type="Proteomes" id="UP001460679">
    <property type="component" value="Chromosome"/>
</dbReference>
<feature type="transmembrane region" description="Helical" evidence="8">
    <location>
        <begin position="170"/>
        <end position="189"/>
    </location>
</feature>
<feature type="transmembrane region" description="Helical" evidence="8">
    <location>
        <begin position="12"/>
        <end position="35"/>
    </location>
</feature>
<feature type="transmembrane region" description="Helical" evidence="8">
    <location>
        <begin position="334"/>
        <end position="354"/>
    </location>
</feature>
<feature type="transmembrane region" description="Helical" evidence="8">
    <location>
        <begin position="366"/>
        <end position="388"/>
    </location>
</feature>
<accession>A0ABZ2RP75</accession>
<organism evidence="9 10">
    <name type="scientific">[Mycoplasma] gypis</name>
    <dbReference type="NCBI Taxonomy" id="92404"/>
    <lineage>
        <taxon>Bacteria</taxon>
        <taxon>Bacillati</taxon>
        <taxon>Mycoplasmatota</taxon>
        <taxon>Mycoplasmoidales</taxon>
        <taxon>Metamycoplasmataceae</taxon>
        <taxon>Metamycoplasma</taxon>
    </lineage>
</organism>
<comment type="subcellular location">
    <subcellularLocation>
        <location evidence="1">Cell membrane</location>
        <topology evidence="1">Multi-pass membrane protein</topology>
    </subcellularLocation>
</comment>
<dbReference type="Pfam" id="PF03547">
    <property type="entry name" value="Mem_trans"/>
    <property type="match status" value="1"/>
</dbReference>
<name>A0ABZ2RP75_9BACT</name>
<keyword evidence="7 8" id="KW-0472">Membrane</keyword>
<protein>
    <submittedName>
        <fullName evidence="9">AEC family transporter</fullName>
    </submittedName>
</protein>
<evidence type="ECO:0000256" key="4">
    <source>
        <dbReference type="ARBA" id="ARBA00022475"/>
    </source>
</evidence>
<feature type="transmembrane region" description="Helical" evidence="8">
    <location>
        <begin position="269"/>
        <end position="287"/>
    </location>
</feature>
<sequence>MEHFVKVISAQGMWGGVLATLTFVVIGFLVTRMGLFTKETNQKLSQFTLKWALPFLCIVAFMQPANAQLGKEIGIVVGISIVFYVLAAVISELIVKFGPKMMPRAIQRKALEMYEASDKSQSSEHFKAAAVAKYEARLLTIVLMLSYGSLQFFAYPMVIAMSGSIFDGSALALAQVWCIPYMIGAFSYVMLKYSGTKVSTKNIKPVIKAVFSPMMCCLYFSLIMWAIQFAVPHKYAIVDGKPYQISDGGKQFWAGFKTNLPAIGKVLDSGVGIISPLAWLVIGGTLANSNIKKAAKSATVWTTTALKLILMPLIMLFIGMALVAGGLITTSTGTLLVLLGATPPAAVCIIFSVANNHPETSLTAEVSALSTLLCLIAMPVWVIIGYVAMKEVAPQTHAAASMLSVALA</sequence>
<feature type="transmembrane region" description="Helical" evidence="8">
    <location>
        <begin position="308"/>
        <end position="328"/>
    </location>
</feature>
<dbReference type="Gene3D" id="1.20.1530.20">
    <property type="match status" value="1"/>
</dbReference>
<evidence type="ECO:0000313" key="10">
    <source>
        <dbReference type="Proteomes" id="UP001460679"/>
    </source>
</evidence>
<dbReference type="EMBL" id="CP148066">
    <property type="protein sequence ID" value="WXL28282.1"/>
    <property type="molecule type" value="Genomic_DNA"/>
</dbReference>
<evidence type="ECO:0000256" key="8">
    <source>
        <dbReference type="SAM" id="Phobius"/>
    </source>
</evidence>
<keyword evidence="5 8" id="KW-0812">Transmembrane</keyword>
<comment type="similarity">
    <text evidence="2">Belongs to the auxin efflux carrier (TC 2.A.69) family.</text>
</comment>
<feature type="transmembrane region" description="Helical" evidence="8">
    <location>
        <begin position="210"/>
        <end position="231"/>
    </location>
</feature>
<evidence type="ECO:0000256" key="5">
    <source>
        <dbReference type="ARBA" id="ARBA00022692"/>
    </source>
</evidence>
<evidence type="ECO:0000256" key="2">
    <source>
        <dbReference type="ARBA" id="ARBA00010145"/>
    </source>
</evidence>
<dbReference type="PANTHER" id="PTHR36838">
    <property type="entry name" value="AUXIN EFFLUX CARRIER FAMILY PROTEIN"/>
    <property type="match status" value="1"/>
</dbReference>
<proteinExistence type="inferred from homology"/>
<evidence type="ECO:0000256" key="6">
    <source>
        <dbReference type="ARBA" id="ARBA00022989"/>
    </source>
</evidence>